<gene>
    <name evidence="2" type="ORF">EGYM00163_LOCUS50466</name>
</gene>
<evidence type="ECO:0000256" key="1">
    <source>
        <dbReference type="SAM" id="MobiDB-lite"/>
    </source>
</evidence>
<sequence>MPSRKSQTQSVRASGPCPPVKVDPAVKKEKKKAKTQAYITYKEEWKAACKKMDEAEAAKKWLEVPKCHTGPIDSHVLGLGLRMGPNKFLYNKRNAGHASAKQYAYQFHEGKVPAPQEE</sequence>
<accession>A0A7S4GJR1</accession>
<dbReference type="EMBL" id="HBJA01146610">
    <property type="protein sequence ID" value="CAE0839094.1"/>
    <property type="molecule type" value="Transcribed_RNA"/>
</dbReference>
<name>A0A7S4GJR1_9EUGL</name>
<organism evidence="2">
    <name type="scientific">Eutreptiella gymnastica</name>
    <dbReference type="NCBI Taxonomy" id="73025"/>
    <lineage>
        <taxon>Eukaryota</taxon>
        <taxon>Discoba</taxon>
        <taxon>Euglenozoa</taxon>
        <taxon>Euglenida</taxon>
        <taxon>Spirocuta</taxon>
        <taxon>Euglenophyceae</taxon>
        <taxon>Eutreptiales</taxon>
        <taxon>Eutreptiaceae</taxon>
        <taxon>Eutreptiella</taxon>
    </lineage>
</organism>
<evidence type="ECO:0000313" key="2">
    <source>
        <dbReference type="EMBL" id="CAE0839094.1"/>
    </source>
</evidence>
<reference evidence="2" key="1">
    <citation type="submission" date="2021-01" db="EMBL/GenBank/DDBJ databases">
        <authorList>
            <person name="Corre E."/>
            <person name="Pelletier E."/>
            <person name="Niang G."/>
            <person name="Scheremetjew M."/>
            <person name="Finn R."/>
            <person name="Kale V."/>
            <person name="Holt S."/>
            <person name="Cochrane G."/>
            <person name="Meng A."/>
            <person name="Brown T."/>
            <person name="Cohen L."/>
        </authorList>
    </citation>
    <scope>NUCLEOTIDE SEQUENCE</scope>
    <source>
        <strain evidence="2">CCMP1594</strain>
    </source>
</reference>
<feature type="compositionally biased region" description="Polar residues" evidence="1">
    <location>
        <begin position="1"/>
        <end position="12"/>
    </location>
</feature>
<dbReference type="AlphaFoldDB" id="A0A7S4GJR1"/>
<protein>
    <submittedName>
        <fullName evidence="2">Uncharacterized protein</fullName>
    </submittedName>
</protein>
<proteinExistence type="predicted"/>
<feature type="region of interest" description="Disordered" evidence="1">
    <location>
        <begin position="1"/>
        <end position="29"/>
    </location>
</feature>